<keyword evidence="4" id="KW-1185">Reference proteome</keyword>
<keyword evidence="2" id="KW-1133">Transmembrane helix</keyword>
<keyword evidence="2" id="KW-0812">Transmembrane</keyword>
<evidence type="ECO:0000313" key="4">
    <source>
        <dbReference type="Proteomes" id="UP001480595"/>
    </source>
</evidence>
<dbReference type="Pfam" id="PF12273">
    <property type="entry name" value="RCR"/>
    <property type="match status" value="1"/>
</dbReference>
<comment type="caution">
    <text evidence="3">The sequence shown here is derived from an EMBL/GenBank/DDBJ whole genome shotgun (WGS) entry which is preliminary data.</text>
</comment>
<reference evidence="3 4" key="1">
    <citation type="submission" date="2023-01" db="EMBL/GenBank/DDBJ databases">
        <title>Analysis of 21 Apiospora genomes using comparative genomics revels a genus with tremendous synthesis potential of carbohydrate active enzymes and secondary metabolites.</title>
        <authorList>
            <person name="Sorensen T."/>
        </authorList>
    </citation>
    <scope>NUCLEOTIDE SEQUENCE [LARGE SCALE GENOMIC DNA]</scope>
    <source>
        <strain evidence="3 4">CBS 135458</strain>
    </source>
</reference>
<name>A0ABR1UR98_9PEZI</name>
<organism evidence="3 4">
    <name type="scientific">Apiospora phragmitis</name>
    <dbReference type="NCBI Taxonomy" id="2905665"/>
    <lineage>
        <taxon>Eukaryota</taxon>
        <taxon>Fungi</taxon>
        <taxon>Dikarya</taxon>
        <taxon>Ascomycota</taxon>
        <taxon>Pezizomycotina</taxon>
        <taxon>Sordariomycetes</taxon>
        <taxon>Xylariomycetidae</taxon>
        <taxon>Amphisphaeriales</taxon>
        <taxon>Apiosporaceae</taxon>
        <taxon>Apiospora</taxon>
    </lineage>
</organism>
<evidence type="ECO:0000256" key="1">
    <source>
        <dbReference type="SAM" id="MobiDB-lite"/>
    </source>
</evidence>
<feature type="transmembrane region" description="Helical" evidence="2">
    <location>
        <begin position="53"/>
        <end position="72"/>
    </location>
</feature>
<feature type="compositionally biased region" description="Pro residues" evidence="1">
    <location>
        <begin position="155"/>
        <end position="167"/>
    </location>
</feature>
<keyword evidence="2" id="KW-0472">Membrane</keyword>
<dbReference type="EMBL" id="JAQQWL010000008">
    <property type="protein sequence ID" value="KAK8061434.1"/>
    <property type="molecule type" value="Genomic_DNA"/>
</dbReference>
<dbReference type="Proteomes" id="UP001480595">
    <property type="component" value="Unassembled WGS sequence"/>
</dbReference>
<feature type="region of interest" description="Disordered" evidence="1">
    <location>
        <begin position="146"/>
        <end position="211"/>
    </location>
</feature>
<protein>
    <submittedName>
        <fullName evidence="3">Uncharacterized protein</fullName>
    </submittedName>
</protein>
<evidence type="ECO:0000313" key="3">
    <source>
        <dbReference type="EMBL" id="KAK8061434.1"/>
    </source>
</evidence>
<sequence>MGIITMPRLRVGTVMTEAIKLTSRANNDDLPPGWVRLSDGRVIPFWHTKTGIIIRWSIFGALLLITLVWIFVGRWHARRRVAKGLAPMAYHRVSLHPPVSYHDSPASGRTDVNTDIPQWLIPRSDLAKTDPRYAYPDNVQYTQYPPPSGAYGMQPVPPQYQPGPMPPVYGKNDTVQGVTHRPDEEYAAPPGPPPPVATRPGQDPFADPPRR</sequence>
<gene>
    <name evidence="3" type="ORF">PG994_007800</name>
</gene>
<dbReference type="InterPro" id="IPR020999">
    <property type="entry name" value="Chitin_synth_reg_RCR"/>
</dbReference>
<accession>A0ABR1UR98</accession>
<dbReference type="RefSeq" id="XP_066714696.1">
    <property type="nucleotide sequence ID" value="XM_066859209.1"/>
</dbReference>
<proteinExistence type="predicted"/>
<evidence type="ECO:0000256" key="2">
    <source>
        <dbReference type="SAM" id="Phobius"/>
    </source>
</evidence>
<dbReference type="GeneID" id="92092272"/>